<feature type="compositionally biased region" description="Polar residues" evidence="1">
    <location>
        <begin position="341"/>
        <end position="350"/>
    </location>
</feature>
<protein>
    <submittedName>
        <fullName evidence="2">Uncharacterized protein</fullName>
    </submittedName>
</protein>
<proteinExistence type="predicted"/>
<accession>A0ABQ9H7R9</accession>
<reference evidence="2 3" key="1">
    <citation type="submission" date="2023-02" db="EMBL/GenBank/DDBJ databases">
        <title>LHISI_Scaffold_Assembly.</title>
        <authorList>
            <person name="Stuart O.P."/>
            <person name="Cleave R."/>
            <person name="Magrath M.J.L."/>
            <person name="Mikheyev A.S."/>
        </authorList>
    </citation>
    <scope>NUCLEOTIDE SEQUENCE [LARGE SCALE GENOMIC DNA]</scope>
    <source>
        <strain evidence="2">Daus_M_001</strain>
        <tissue evidence="2">Leg muscle</tissue>
    </source>
</reference>
<feature type="compositionally biased region" description="Basic and acidic residues" evidence="1">
    <location>
        <begin position="28"/>
        <end position="37"/>
    </location>
</feature>
<feature type="region of interest" description="Disordered" evidence="1">
    <location>
        <begin position="328"/>
        <end position="364"/>
    </location>
</feature>
<organism evidence="2 3">
    <name type="scientific">Dryococelus australis</name>
    <dbReference type="NCBI Taxonomy" id="614101"/>
    <lineage>
        <taxon>Eukaryota</taxon>
        <taxon>Metazoa</taxon>
        <taxon>Ecdysozoa</taxon>
        <taxon>Arthropoda</taxon>
        <taxon>Hexapoda</taxon>
        <taxon>Insecta</taxon>
        <taxon>Pterygota</taxon>
        <taxon>Neoptera</taxon>
        <taxon>Polyneoptera</taxon>
        <taxon>Phasmatodea</taxon>
        <taxon>Verophasmatodea</taxon>
        <taxon>Anareolatae</taxon>
        <taxon>Phasmatidae</taxon>
        <taxon>Eurycanthinae</taxon>
        <taxon>Dryococelus</taxon>
    </lineage>
</organism>
<gene>
    <name evidence="2" type="ORF">PR048_016817</name>
</gene>
<keyword evidence="3" id="KW-1185">Reference proteome</keyword>
<sequence length="590" mass="65656">MAQAESQVVNFWNQLHRVEVIIVEEGSSHTHTYDRPKSLQKAKVTPEGQSHSKRPKSLQKAKVTPQGPKPSPRMDPVSITSAATMILVFPMIPRNPGERCDGSLVRASFSGRRSPCMMTPVSTRHPQFGRIPACSVRGRNPRTTDRVFFPPPPVALVPVPYTGERSTTNMKRRHAVTSRRALDDQHEAQACSYVKVVSSETTDRVFSHPLPLHWFLCRTQASARRPTTNWEATYRKITSRQHDSQTPSDRSCFYNKDTVDVTCSLIFRFNDLQARLYSLMFKYADANCALVASCHRGRQRLGKRSPGGVKHRVVHWLSECGIGAGMKVRGRGEIPNKTHRPTASSGTIPSCKNPGVTRPRTEPGSHLWEASRLTAHSATVAPNLAWLQWFVADYLPSRRTGFDSQRSDPGFRTRKTWRNLPLAGGFLGVLPFPSPLQSDALPSSSHFTFTGTQNLAVKRRSGLLYIFVSIASPNMRARYTQNCLEGSALNLATGFPPIKRQGHGLKPIGTRSTAEALHASSEPLRVEAMAHSIRVKARWVGSGANCVSGRTPYAYKGRKSCKETCIAAERDWAAMASDWGHEYLPRYAYS</sequence>
<name>A0ABQ9H7R9_9NEOP</name>
<evidence type="ECO:0000256" key="1">
    <source>
        <dbReference type="SAM" id="MobiDB-lite"/>
    </source>
</evidence>
<dbReference type="EMBL" id="JARBHB010000006">
    <property type="protein sequence ID" value="KAJ8880350.1"/>
    <property type="molecule type" value="Genomic_DNA"/>
</dbReference>
<evidence type="ECO:0000313" key="3">
    <source>
        <dbReference type="Proteomes" id="UP001159363"/>
    </source>
</evidence>
<feature type="region of interest" description="Disordered" evidence="1">
    <location>
        <begin position="28"/>
        <end position="76"/>
    </location>
</feature>
<comment type="caution">
    <text evidence="2">The sequence shown here is derived from an EMBL/GenBank/DDBJ whole genome shotgun (WGS) entry which is preliminary data.</text>
</comment>
<dbReference type="Proteomes" id="UP001159363">
    <property type="component" value="Chromosome 5"/>
</dbReference>
<evidence type="ECO:0000313" key="2">
    <source>
        <dbReference type="EMBL" id="KAJ8880350.1"/>
    </source>
</evidence>